<evidence type="ECO:0000256" key="2">
    <source>
        <dbReference type="SAM" id="MobiDB-lite"/>
    </source>
</evidence>
<dbReference type="AlphaFoldDB" id="A0A8J2HWE1"/>
<evidence type="ECO:0000259" key="3">
    <source>
        <dbReference type="PROSITE" id="PS50157"/>
    </source>
</evidence>
<name>A0A8J2HWE1_9PLEO</name>
<keyword evidence="1" id="KW-0479">Metal-binding</keyword>
<dbReference type="EMBL" id="CAJRGZ010000015">
    <property type="protein sequence ID" value="CAG5143206.1"/>
    <property type="molecule type" value="Genomic_DNA"/>
</dbReference>
<dbReference type="InterPro" id="IPR013087">
    <property type="entry name" value="Znf_C2H2_type"/>
</dbReference>
<dbReference type="PROSITE" id="PS50157">
    <property type="entry name" value="ZINC_FINGER_C2H2_2"/>
    <property type="match status" value="2"/>
</dbReference>
<proteinExistence type="predicted"/>
<dbReference type="GO" id="GO:0008270">
    <property type="term" value="F:zinc ion binding"/>
    <property type="evidence" value="ECO:0007669"/>
    <property type="project" value="UniProtKB-KW"/>
</dbReference>
<keyword evidence="1" id="KW-0863">Zinc-finger</keyword>
<dbReference type="GeneID" id="67012624"/>
<dbReference type="Proteomes" id="UP000676310">
    <property type="component" value="Unassembled WGS sequence"/>
</dbReference>
<dbReference type="Gene3D" id="3.30.160.60">
    <property type="entry name" value="Classic Zinc Finger"/>
    <property type="match status" value="1"/>
</dbReference>
<gene>
    <name evidence="4" type="ORF">ALTATR162_LOCUS1304</name>
</gene>
<accession>A0A8J2HWE1</accession>
<dbReference type="OrthoDB" id="10018191at2759"/>
<sequence>MEQRRVQSFTSSPYQYVMEYVGSQDLSRCDSHEPIASKPGHGSFEQQSYTYHYPQGRSTARSLSAPIDAFDPWILEGPPCGSPLSTSSSISHTESIPTPPYTGTLMYDQVDSTVFPHVRSPTSHDAWSGEPEPAWRPSYPEMTTWSSQQFSLPYHEDPPCDHLLLQPVQEHVPQAGHPAAPFYIPYSATIRYSAARDVESAPFEKGLASNPDDSDMDSDSESEDSESDDDSSTMKSSSHPTFRSSGADSSVMKLGKWDNSVCPFPTASEPRHYRCPLEDKDHPGNACPKRFVRPEHLRRHIRTVHGNERCHICKVCPRLFSRGDNLRDHYWTHVNRGGRAGKNIKMSLTELKTILGPKEKLLVKRLKMKLHNNQAKQIKAKF</sequence>
<dbReference type="SMART" id="SM00355">
    <property type="entry name" value="ZnF_C2H2"/>
    <property type="match status" value="2"/>
</dbReference>
<dbReference type="InterPro" id="IPR036236">
    <property type="entry name" value="Znf_C2H2_sf"/>
</dbReference>
<feature type="compositionally biased region" description="Acidic residues" evidence="2">
    <location>
        <begin position="212"/>
        <end position="231"/>
    </location>
</feature>
<evidence type="ECO:0000256" key="1">
    <source>
        <dbReference type="PROSITE-ProRule" id="PRU00042"/>
    </source>
</evidence>
<dbReference type="RefSeq" id="XP_043164835.1">
    <property type="nucleotide sequence ID" value="XM_043308900.1"/>
</dbReference>
<dbReference type="Pfam" id="PF00096">
    <property type="entry name" value="zf-C2H2"/>
    <property type="match status" value="1"/>
</dbReference>
<feature type="domain" description="C2H2-type" evidence="3">
    <location>
        <begin position="311"/>
        <end position="338"/>
    </location>
</feature>
<keyword evidence="5" id="KW-1185">Reference proteome</keyword>
<feature type="region of interest" description="Disordered" evidence="2">
    <location>
        <begin position="203"/>
        <end position="249"/>
    </location>
</feature>
<evidence type="ECO:0000313" key="4">
    <source>
        <dbReference type="EMBL" id="CAG5143206.1"/>
    </source>
</evidence>
<reference evidence="4" key="1">
    <citation type="submission" date="2021-05" db="EMBL/GenBank/DDBJ databases">
        <authorList>
            <person name="Stam R."/>
        </authorList>
    </citation>
    <scope>NUCLEOTIDE SEQUENCE</scope>
    <source>
        <strain evidence="4">CS162</strain>
    </source>
</reference>
<organism evidence="4 5">
    <name type="scientific">Alternaria atra</name>
    <dbReference type="NCBI Taxonomy" id="119953"/>
    <lineage>
        <taxon>Eukaryota</taxon>
        <taxon>Fungi</taxon>
        <taxon>Dikarya</taxon>
        <taxon>Ascomycota</taxon>
        <taxon>Pezizomycotina</taxon>
        <taxon>Dothideomycetes</taxon>
        <taxon>Pleosporomycetidae</taxon>
        <taxon>Pleosporales</taxon>
        <taxon>Pleosporineae</taxon>
        <taxon>Pleosporaceae</taxon>
        <taxon>Alternaria</taxon>
        <taxon>Alternaria sect. Ulocladioides</taxon>
    </lineage>
</organism>
<keyword evidence="1" id="KW-0862">Zinc</keyword>
<feature type="domain" description="C2H2-type" evidence="3">
    <location>
        <begin position="273"/>
        <end position="310"/>
    </location>
</feature>
<dbReference type="PROSITE" id="PS00028">
    <property type="entry name" value="ZINC_FINGER_C2H2_1"/>
    <property type="match status" value="1"/>
</dbReference>
<dbReference type="SUPFAM" id="SSF57667">
    <property type="entry name" value="beta-beta-alpha zinc fingers"/>
    <property type="match status" value="1"/>
</dbReference>
<evidence type="ECO:0000313" key="5">
    <source>
        <dbReference type="Proteomes" id="UP000676310"/>
    </source>
</evidence>
<feature type="compositionally biased region" description="Polar residues" evidence="2">
    <location>
        <begin position="239"/>
        <end position="248"/>
    </location>
</feature>
<comment type="caution">
    <text evidence="4">The sequence shown here is derived from an EMBL/GenBank/DDBJ whole genome shotgun (WGS) entry which is preliminary data.</text>
</comment>
<protein>
    <recommendedName>
        <fullName evidence="3">C2H2-type domain-containing protein</fullName>
    </recommendedName>
</protein>